<keyword evidence="2" id="KW-1185">Reference proteome</keyword>
<evidence type="ECO:0000313" key="2">
    <source>
        <dbReference type="Proteomes" id="UP001204798"/>
    </source>
</evidence>
<proteinExistence type="predicted"/>
<name>A0ABT2ER22_9BACT</name>
<evidence type="ECO:0000313" key="1">
    <source>
        <dbReference type="EMBL" id="MCS3920109.1"/>
    </source>
</evidence>
<comment type="caution">
    <text evidence="1">The sequence shown here is derived from an EMBL/GenBank/DDBJ whole genome shotgun (WGS) entry which is preliminary data.</text>
</comment>
<dbReference type="EMBL" id="JANUCP010000004">
    <property type="protein sequence ID" value="MCS3920109.1"/>
    <property type="molecule type" value="Genomic_DNA"/>
</dbReference>
<organism evidence="1 2">
    <name type="scientific">Candidatus Fervidibacter sacchari</name>
    <dbReference type="NCBI Taxonomy" id="1448929"/>
    <lineage>
        <taxon>Bacteria</taxon>
        <taxon>Candidatus Fervidibacterota</taxon>
        <taxon>Candidatus Fervidibacter</taxon>
    </lineage>
</organism>
<dbReference type="RefSeq" id="WP_259097758.1">
    <property type="nucleotide sequence ID" value="NZ_CP130454.1"/>
</dbReference>
<accession>A0ABT2ER22</accession>
<protein>
    <submittedName>
        <fullName evidence="1">Uncharacterized protein</fullName>
    </submittedName>
</protein>
<sequence length="50" mass="5507">MNFSTVQERSTPENYSPFATRHSPSFWLGSSLALPICPPTEVGGYEDKAC</sequence>
<dbReference type="Proteomes" id="UP001204798">
    <property type="component" value="Unassembled WGS sequence"/>
</dbReference>
<gene>
    <name evidence="1" type="ORF">M2350_002526</name>
</gene>
<reference evidence="1 2" key="1">
    <citation type="submission" date="2022-08" db="EMBL/GenBank/DDBJ databases">
        <title>Bacterial and archaeal communities from various locations to study Microbial Dark Matter (Phase II).</title>
        <authorList>
            <person name="Stepanauskas R."/>
        </authorList>
    </citation>
    <scope>NUCLEOTIDE SEQUENCE [LARGE SCALE GENOMIC DNA]</scope>
    <source>
        <strain evidence="1 2">PD1</strain>
    </source>
</reference>